<evidence type="ECO:0000256" key="4">
    <source>
        <dbReference type="ARBA" id="ARBA00022530"/>
    </source>
</evidence>
<evidence type="ECO:0000256" key="6">
    <source>
        <dbReference type="ARBA" id="ARBA00022692"/>
    </source>
</evidence>
<keyword evidence="8" id="KW-0472">Membrane</keyword>
<dbReference type="InterPro" id="IPR000519">
    <property type="entry name" value="P_trefoil_dom"/>
</dbReference>
<dbReference type="Pfam" id="PF00088">
    <property type="entry name" value="Trefoil"/>
    <property type="match status" value="1"/>
</dbReference>
<dbReference type="Pfam" id="PF23344">
    <property type="entry name" value="ZP-N"/>
    <property type="match status" value="1"/>
</dbReference>
<evidence type="ECO:0000256" key="9">
    <source>
        <dbReference type="ARBA" id="ARBA00023157"/>
    </source>
</evidence>
<evidence type="ECO:0000256" key="10">
    <source>
        <dbReference type="ARBA" id="ARBA00023180"/>
    </source>
</evidence>
<feature type="domain" description="P-type" evidence="15">
    <location>
        <begin position="199"/>
        <end position="239"/>
    </location>
</feature>
<dbReference type="OrthoDB" id="9907024at2759"/>
<dbReference type="InterPro" id="IPR001507">
    <property type="entry name" value="ZP_dom"/>
</dbReference>
<accession>A0A9Q1DXS9</accession>
<dbReference type="GO" id="GO:0005886">
    <property type="term" value="C:plasma membrane"/>
    <property type="evidence" value="ECO:0007669"/>
    <property type="project" value="UniProtKB-SubCell"/>
</dbReference>
<dbReference type="CDD" id="cd00111">
    <property type="entry name" value="Trefoil"/>
    <property type="match status" value="1"/>
</dbReference>
<dbReference type="PROSITE" id="PS51448">
    <property type="entry name" value="P_TREFOIL_2"/>
    <property type="match status" value="1"/>
</dbReference>
<dbReference type="Pfam" id="PF00100">
    <property type="entry name" value="Zona_pellucida"/>
    <property type="match status" value="1"/>
</dbReference>
<dbReference type="InterPro" id="IPR044913">
    <property type="entry name" value="P_trefoil_dom_sf"/>
</dbReference>
<evidence type="ECO:0000256" key="1">
    <source>
        <dbReference type="ARBA" id="ARBA00004251"/>
    </source>
</evidence>
<dbReference type="EMBL" id="JAFJMO010000002">
    <property type="protein sequence ID" value="KAJ8283793.1"/>
    <property type="molecule type" value="Genomic_DNA"/>
</dbReference>
<dbReference type="PANTHER" id="PTHR23343:SF117">
    <property type="entry name" value="ZONA PELLUCIDA SPERM-BINDING PROTEIN 4-LIKE ISOFORM X1"/>
    <property type="match status" value="1"/>
</dbReference>
<feature type="disulfide bond" evidence="13">
    <location>
        <begin position="201"/>
        <end position="227"/>
    </location>
</feature>
<keyword evidence="9 13" id="KW-1015">Disulfide bond</keyword>
<dbReference type="Gene3D" id="2.60.40.3210">
    <property type="entry name" value="Zona pellucida, ZP-N domain"/>
    <property type="match status" value="1"/>
</dbReference>
<keyword evidence="2" id="KW-1003">Cell membrane</keyword>
<evidence type="ECO:0000256" key="3">
    <source>
        <dbReference type="ARBA" id="ARBA00022525"/>
    </source>
</evidence>
<evidence type="ECO:0000256" key="8">
    <source>
        <dbReference type="ARBA" id="ARBA00023136"/>
    </source>
</evidence>
<dbReference type="Gene3D" id="2.60.40.4100">
    <property type="entry name" value="Zona pellucida, ZP-C domain"/>
    <property type="match status" value="1"/>
</dbReference>
<dbReference type="Gene3D" id="4.10.110.10">
    <property type="entry name" value="Spasmolytic Protein, domain 1"/>
    <property type="match status" value="1"/>
</dbReference>
<protein>
    <recommendedName>
        <fullName evidence="18">Zona pellucida sperm-binding protein 4</fullName>
    </recommendedName>
</protein>
<dbReference type="GO" id="GO:0035805">
    <property type="term" value="C:egg coat"/>
    <property type="evidence" value="ECO:0007669"/>
    <property type="project" value="UniProtKB-SubCell"/>
</dbReference>
<dbReference type="InterPro" id="IPR055355">
    <property type="entry name" value="ZP-C"/>
</dbReference>
<evidence type="ECO:0000256" key="12">
    <source>
        <dbReference type="ARBA" id="ARBA00024183"/>
    </source>
</evidence>
<evidence type="ECO:0000256" key="13">
    <source>
        <dbReference type="PROSITE-ProRule" id="PRU00779"/>
    </source>
</evidence>
<dbReference type="SMART" id="SM00241">
    <property type="entry name" value="ZP"/>
    <property type="match status" value="1"/>
</dbReference>
<dbReference type="InterPro" id="IPR051148">
    <property type="entry name" value="Zona_Pellucida_Domain_gp"/>
</dbReference>
<dbReference type="GO" id="GO:0060468">
    <property type="term" value="P:prevention of polyspermy"/>
    <property type="evidence" value="ECO:0007669"/>
    <property type="project" value="TreeGrafter"/>
</dbReference>
<evidence type="ECO:0000313" key="16">
    <source>
        <dbReference type="EMBL" id="KAJ8283793.1"/>
    </source>
</evidence>
<keyword evidence="4" id="KW-0272">Extracellular matrix</keyword>
<dbReference type="SUPFAM" id="SSF57492">
    <property type="entry name" value="Trefoil"/>
    <property type="match status" value="1"/>
</dbReference>
<dbReference type="SMART" id="SM00018">
    <property type="entry name" value="PD"/>
    <property type="match status" value="1"/>
</dbReference>
<keyword evidence="11" id="KW-0278">Fertilization</keyword>
<name>A0A9Q1DXS9_CONCO</name>
<evidence type="ECO:0000259" key="15">
    <source>
        <dbReference type="PROSITE" id="PS51448"/>
    </source>
</evidence>
<evidence type="ECO:0000256" key="7">
    <source>
        <dbReference type="ARBA" id="ARBA00022989"/>
    </source>
</evidence>
<keyword evidence="10" id="KW-0325">Glycoprotein</keyword>
<dbReference type="Proteomes" id="UP001152803">
    <property type="component" value="Unassembled WGS sequence"/>
</dbReference>
<sequence length="506" mass="55796">MKIRLSSAVPGTVKIRGPDNAWWPITSVTGCSFSIEEMGVKGVSIFLSLRPCHAYTVSPTKITLPIKFADADLRRLRILELQCPYYSPTSTLPTTHPGQTPQLKVFCSDHSMSVDLPSGPQYALMLQGTESGQSSGHRHCGYTMNEGENGRIVLSVPFTSCYMSGQGNKRNIFLKYQTLSGQEGEVPLSCTITPPIKKQGCEISDDLRLLCGHGPVSPAECQTLGCCYCSRTHACYYPLDECTPDRHMIFIVPASLTDPPLSTSSLFTPGKNTCFPQKVTSSFALFKIPLDGCGVHKYEVGHTKIYMVEILNSLYAISLNYGTITRDSPVRLIVECRHSPSAHVSVAYLVKTPSLGPAIQAQGVFGVQLRIAKDGSYTDYYPQYHLPLSRLLQHPLYLEVRLLNPPDDNTVLLVHYCLAYPRSAQAAWVLNYDGCPNQLDPTGHLPTSSPSPLSHTRRFTIRTFQFLSSDLSYSDEEIYFMCSTEVCSQSDGPCVEGCFHFPSAGK</sequence>
<evidence type="ECO:0000256" key="11">
    <source>
        <dbReference type="ARBA" id="ARBA00023279"/>
    </source>
</evidence>
<comment type="caution">
    <text evidence="16">The sequence shown here is derived from an EMBL/GenBank/DDBJ whole genome shotgun (WGS) entry which is preliminary data.</text>
</comment>
<dbReference type="PROSITE" id="PS51034">
    <property type="entry name" value="ZP_2"/>
    <property type="match status" value="1"/>
</dbReference>
<keyword evidence="3" id="KW-0964">Secreted</keyword>
<keyword evidence="7" id="KW-1133">Transmembrane helix</keyword>
<dbReference type="GO" id="GO:0032190">
    <property type="term" value="F:acrosin binding"/>
    <property type="evidence" value="ECO:0007669"/>
    <property type="project" value="TreeGrafter"/>
</dbReference>
<keyword evidence="5" id="KW-0165">Cleavage on pair of basic residues</keyword>
<dbReference type="AlphaFoldDB" id="A0A9Q1DXS9"/>
<evidence type="ECO:0008006" key="18">
    <source>
        <dbReference type="Google" id="ProtNLM"/>
    </source>
</evidence>
<evidence type="ECO:0000256" key="5">
    <source>
        <dbReference type="ARBA" id="ARBA00022685"/>
    </source>
</evidence>
<dbReference type="PROSITE" id="PS51257">
    <property type="entry name" value="PROKAR_LIPOPROTEIN"/>
    <property type="match status" value="1"/>
</dbReference>
<keyword evidence="17" id="KW-1185">Reference proteome</keyword>
<organism evidence="16 17">
    <name type="scientific">Conger conger</name>
    <name type="common">Conger eel</name>
    <name type="synonym">Muraena conger</name>
    <dbReference type="NCBI Taxonomy" id="82655"/>
    <lineage>
        <taxon>Eukaryota</taxon>
        <taxon>Metazoa</taxon>
        <taxon>Chordata</taxon>
        <taxon>Craniata</taxon>
        <taxon>Vertebrata</taxon>
        <taxon>Euteleostomi</taxon>
        <taxon>Actinopterygii</taxon>
        <taxon>Neopterygii</taxon>
        <taxon>Teleostei</taxon>
        <taxon>Anguilliformes</taxon>
        <taxon>Congridae</taxon>
        <taxon>Conger</taxon>
    </lineage>
</organism>
<comment type="subcellular location">
    <subcellularLocation>
        <location evidence="1">Cell membrane</location>
        <topology evidence="1">Single-pass type I membrane protein</topology>
    </subcellularLocation>
    <subcellularLocation>
        <location evidence="12">Zona pellucida</location>
    </subcellularLocation>
</comment>
<dbReference type="PANTHER" id="PTHR23343">
    <property type="entry name" value="ZONA PELLUCIDA SPERM-BINDING PROTEIN"/>
    <property type="match status" value="1"/>
</dbReference>
<proteinExistence type="predicted"/>
<evidence type="ECO:0000259" key="14">
    <source>
        <dbReference type="PROSITE" id="PS51034"/>
    </source>
</evidence>
<dbReference type="GO" id="GO:0035804">
    <property type="term" value="F:structural constituent of egg coat"/>
    <property type="evidence" value="ECO:0007669"/>
    <property type="project" value="TreeGrafter"/>
</dbReference>
<evidence type="ECO:0000256" key="2">
    <source>
        <dbReference type="ARBA" id="ARBA00022475"/>
    </source>
</evidence>
<keyword evidence="6" id="KW-0812">Transmembrane</keyword>
<feature type="domain" description="ZP" evidence="14">
    <location>
        <begin position="241"/>
        <end position="505"/>
    </location>
</feature>
<comment type="caution">
    <text evidence="13">Lacks conserved residue(s) required for the propagation of feature annotation.</text>
</comment>
<feature type="disulfide bond" evidence="13">
    <location>
        <begin position="211"/>
        <end position="226"/>
    </location>
</feature>
<dbReference type="InterPro" id="IPR055356">
    <property type="entry name" value="ZP-N"/>
</dbReference>
<evidence type="ECO:0000313" key="17">
    <source>
        <dbReference type="Proteomes" id="UP001152803"/>
    </source>
</evidence>
<gene>
    <name evidence="16" type="ORF">COCON_G00026430</name>
</gene>
<reference evidence="16" key="1">
    <citation type="journal article" date="2023" name="Science">
        <title>Genome structures resolve the early diversification of teleost fishes.</title>
        <authorList>
            <person name="Parey E."/>
            <person name="Louis A."/>
            <person name="Montfort J."/>
            <person name="Bouchez O."/>
            <person name="Roques C."/>
            <person name="Iampietro C."/>
            <person name="Lluch J."/>
            <person name="Castinel A."/>
            <person name="Donnadieu C."/>
            <person name="Desvignes T."/>
            <person name="Floi Bucao C."/>
            <person name="Jouanno E."/>
            <person name="Wen M."/>
            <person name="Mejri S."/>
            <person name="Dirks R."/>
            <person name="Jansen H."/>
            <person name="Henkel C."/>
            <person name="Chen W.J."/>
            <person name="Zahm M."/>
            <person name="Cabau C."/>
            <person name="Klopp C."/>
            <person name="Thompson A.W."/>
            <person name="Robinson-Rechavi M."/>
            <person name="Braasch I."/>
            <person name="Lecointre G."/>
            <person name="Bobe J."/>
            <person name="Postlethwait J.H."/>
            <person name="Berthelot C."/>
            <person name="Roest Crollius H."/>
            <person name="Guiguen Y."/>
        </authorList>
    </citation>
    <scope>NUCLEOTIDE SEQUENCE</scope>
    <source>
        <strain evidence="16">Concon-B</strain>
    </source>
</reference>
<dbReference type="InterPro" id="IPR042235">
    <property type="entry name" value="ZP-C_dom"/>
</dbReference>
<dbReference type="GO" id="GO:0007339">
    <property type="term" value="P:binding of sperm to zona pellucida"/>
    <property type="evidence" value="ECO:0007669"/>
    <property type="project" value="TreeGrafter"/>
</dbReference>